<dbReference type="EMBL" id="OW152817">
    <property type="protein sequence ID" value="CAH2068675.1"/>
    <property type="molecule type" value="Genomic_DNA"/>
</dbReference>
<dbReference type="Proteomes" id="UP000837857">
    <property type="component" value="Chromosome 5"/>
</dbReference>
<keyword evidence="3" id="KW-1185">Reference proteome</keyword>
<feature type="region of interest" description="Disordered" evidence="1">
    <location>
        <begin position="1"/>
        <end position="24"/>
    </location>
</feature>
<sequence>MKRKTAERSRLTSHGHVRSASVSAACAAEARPAGVYARVPLSGASCEPFGERGVRKTSERFPRTVKFCGNRSRMAREQNKHSPDSARAQGRDAIGSEKRAAGSMLGGRNRGPVYRDTRNYTSLLPSPSTPPPLPSPLRTARIPS</sequence>
<protein>
    <submittedName>
        <fullName evidence="2">Uncharacterized protein</fullName>
    </submittedName>
</protein>
<gene>
    <name evidence="2" type="ORF">IPOD504_LOCUS14491</name>
</gene>
<evidence type="ECO:0000313" key="2">
    <source>
        <dbReference type="EMBL" id="CAH2068675.1"/>
    </source>
</evidence>
<feature type="region of interest" description="Disordered" evidence="1">
    <location>
        <begin position="69"/>
        <end position="144"/>
    </location>
</feature>
<evidence type="ECO:0000313" key="3">
    <source>
        <dbReference type="Proteomes" id="UP000837857"/>
    </source>
</evidence>
<feature type="compositionally biased region" description="Basic and acidic residues" evidence="1">
    <location>
        <begin position="74"/>
        <end position="84"/>
    </location>
</feature>
<feature type="non-terminal residue" evidence="2">
    <location>
        <position position="144"/>
    </location>
</feature>
<accession>A0ABN8J038</accession>
<organism evidence="2 3">
    <name type="scientific">Iphiclides podalirius</name>
    <name type="common">scarce swallowtail</name>
    <dbReference type="NCBI Taxonomy" id="110791"/>
    <lineage>
        <taxon>Eukaryota</taxon>
        <taxon>Metazoa</taxon>
        <taxon>Ecdysozoa</taxon>
        <taxon>Arthropoda</taxon>
        <taxon>Hexapoda</taxon>
        <taxon>Insecta</taxon>
        <taxon>Pterygota</taxon>
        <taxon>Neoptera</taxon>
        <taxon>Endopterygota</taxon>
        <taxon>Lepidoptera</taxon>
        <taxon>Glossata</taxon>
        <taxon>Ditrysia</taxon>
        <taxon>Papilionoidea</taxon>
        <taxon>Papilionidae</taxon>
        <taxon>Papilioninae</taxon>
        <taxon>Iphiclides</taxon>
    </lineage>
</organism>
<proteinExistence type="predicted"/>
<feature type="compositionally biased region" description="Basic and acidic residues" evidence="1">
    <location>
        <begin position="1"/>
        <end position="10"/>
    </location>
</feature>
<reference evidence="2" key="1">
    <citation type="submission" date="2022-03" db="EMBL/GenBank/DDBJ databases">
        <authorList>
            <person name="Martin H S."/>
        </authorList>
    </citation>
    <scope>NUCLEOTIDE SEQUENCE</scope>
</reference>
<evidence type="ECO:0000256" key="1">
    <source>
        <dbReference type="SAM" id="MobiDB-lite"/>
    </source>
</evidence>
<name>A0ABN8J038_9NEOP</name>